<evidence type="ECO:0000313" key="3">
    <source>
        <dbReference type="Proteomes" id="UP000549394"/>
    </source>
</evidence>
<gene>
    <name evidence="2" type="ORF">DGYR_LOCUS3182</name>
</gene>
<sequence length="311" mass="36782">MAKNVRKIERLKIYKDLCMDSRQIVKDTVKEHISADPKCRIFSKLEFRCLVNDYTTIIFREIQKRFPSEVYLNKKSLVINEQRDSQNRSSNNTIQTLTEYFIKNLPDENLTPGSAVNVEQTRRTTKYQSTFIEKRKVMELQTPLSMQTGIRIKYPNREEIYQKQRKPNKKAIIESKKRLDESSRTKNSFKLYKGDDIRYTKLQVRLTDYELDRKCCCYRTSYTWRSRLSEEPQYTTQFTPVLLTKANWIDGDDVLSVGEISDEDCENQATKADLQKNSIQEKTKPSSGRSASRIKSDKKTKKRVRIDYENR</sequence>
<dbReference type="AlphaFoldDB" id="A0A7I8VF84"/>
<keyword evidence="3" id="KW-1185">Reference proteome</keyword>
<proteinExistence type="predicted"/>
<evidence type="ECO:0000313" key="2">
    <source>
        <dbReference type="EMBL" id="CAD5114328.1"/>
    </source>
</evidence>
<comment type="caution">
    <text evidence="2">The sequence shown here is derived from an EMBL/GenBank/DDBJ whole genome shotgun (WGS) entry which is preliminary data.</text>
</comment>
<organism evidence="2 3">
    <name type="scientific">Dimorphilus gyrociliatus</name>
    <dbReference type="NCBI Taxonomy" id="2664684"/>
    <lineage>
        <taxon>Eukaryota</taxon>
        <taxon>Metazoa</taxon>
        <taxon>Spiralia</taxon>
        <taxon>Lophotrochozoa</taxon>
        <taxon>Annelida</taxon>
        <taxon>Polychaeta</taxon>
        <taxon>Polychaeta incertae sedis</taxon>
        <taxon>Dinophilidae</taxon>
        <taxon>Dimorphilus</taxon>
    </lineage>
</organism>
<accession>A0A7I8VF84</accession>
<evidence type="ECO:0000256" key="1">
    <source>
        <dbReference type="SAM" id="MobiDB-lite"/>
    </source>
</evidence>
<name>A0A7I8VF84_9ANNE</name>
<dbReference type="EMBL" id="CAJFCJ010000005">
    <property type="protein sequence ID" value="CAD5114328.1"/>
    <property type="molecule type" value="Genomic_DNA"/>
</dbReference>
<dbReference type="Proteomes" id="UP000549394">
    <property type="component" value="Unassembled WGS sequence"/>
</dbReference>
<reference evidence="2 3" key="1">
    <citation type="submission" date="2020-08" db="EMBL/GenBank/DDBJ databases">
        <authorList>
            <person name="Hejnol A."/>
        </authorList>
    </citation>
    <scope>NUCLEOTIDE SEQUENCE [LARGE SCALE GENOMIC DNA]</scope>
</reference>
<feature type="region of interest" description="Disordered" evidence="1">
    <location>
        <begin position="270"/>
        <end position="311"/>
    </location>
</feature>
<protein>
    <submittedName>
        <fullName evidence="2">DgyrCDS3466</fullName>
    </submittedName>
</protein>